<comment type="caution">
    <text evidence="2">The sequence shown here is derived from an EMBL/GenBank/DDBJ whole genome shotgun (WGS) entry which is preliminary data.</text>
</comment>
<evidence type="ECO:0000256" key="1">
    <source>
        <dbReference type="SAM" id="SignalP"/>
    </source>
</evidence>
<keyword evidence="1" id="KW-0732">Signal</keyword>
<sequence length="187" mass="20410">MMRLIVSAALWLFVLTSSALAQDAVWTSKPVRVEPSRQNFERLPTLMLGVEGGVSISFPLRIDMQDSTSFAANGVNYQIKDLIPVASSRLCQTQAGVRWSCGKQASIFVGNLFRGKTLACKVERKADHIALSGCRDLRMEISKEIVAQGFAFPDGGNGDLQTTAMSARERRAGVWNDADCLNALHSC</sequence>
<gene>
    <name evidence="2" type="ORF">ABID16_003275</name>
</gene>
<keyword evidence="3" id="KW-1185">Reference proteome</keyword>
<evidence type="ECO:0000313" key="2">
    <source>
        <dbReference type="EMBL" id="MET3614932.1"/>
    </source>
</evidence>
<keyword evidence="2" id="KW-0255">Endonuclease</keyword>
<dbReference type="SUPFAM" id="SSF50199">
    <property type="entry name" value="Staphylococcal nuclease"/>
    <property type="match status" value="1"/>
</dbReference>
<reference evidence="2 3" key="1">
    <citation type="submission" date="2024-06" db="EMBL/GenBank/DDBJ databases">
        <title>Genomic Encyclopedia of Type Strains, Phase IV (KMG-IV): sequencing the most valuable type-strain genomes for metagenomic binning, comparative biology and taxonomic classification.</title>
        <authorList>
            <person name="Goeker M."/>
        </authorList>
    </citation>
    <scope>NUCLEOTIDE SEQUENCE [LARGE SCALE GENOMIC DNA]</scope>
    <source>
        <strain evidence="2 3">DSM 29780</strain>
    </source>
</reference>
<dbReference type="EMBL" id="JBEPMB010000005">
    <property type="protein sequence ID" value="MET3614932.1"/>
    <property type="molecule type" value="Genomic_DNA"/>
</dbReference>
<dbReference type="RefSeq" id="WP_354557420.1">
    <property type="nucleotide sequence ID" value="NZ_JBEPMB010000005.1"/>
</dbReference>
<keyword evidence="2" id="KW-0378">Hydrolase</keyword>
<accession>A0ABV2J2E1</accession>
<dbReference type="InterPro" id="IPR035437">
    <property type="entry name" value="SNase_OB-fold_sf"/>
</dbReference>
<dbReference type="GO" id="GO:0004519">
    <property type="term" value="F:endonuclease activity"/>
    <property type="evidence" value="ECO:0007669"/>
    <property type="project" value="UniProtKB-KW"/>
</dbReference>
<proteinExistence type="predicted"/>
<protein>
    <submittedName>
        <fullName evidence="2">Endonuclease YncB(Thermonuclease family)</fullName>
    </submittedName>
</protein>
<organism evidence="2 3">
    <name type="scientific">Rhizobium aquaticum</name>
    <dbReference type="NCBI Taxonomy" id="1549636"/>
    <lineage>
        <taxon>Bacteria</taxon>
        <taxon>Pseudomonadati</taxon>
        <taxon>Pseudomonadota</taxon>
        <taxon>Alphaproteobacteria</taxon>
        <taxon>Hyphomicrobiales</taxon>
        <taxon>Rhizobiaceae</taxon>
        <taxon>Rhizobium/Agrobacterium group</taxon>
        <taxon>Rhizobium</taxon>
    </lineage>
</organism>
<dbReference type="Proteomes" id="UP001549047">
    <property type="component" value="Unassembled WGS sequence"/>
</dbReference>
<feature type="signal peptide" evidence="1">
    <location>
        <begin position="1"/>
        <end position="21"/>
    </location>
</feature>
<evidence type="ECO:0000313" key="3">
    <source>
        <dbReference type="Proteomes" id="UP001549047"/>
    </source>
</evidence>
<feature type="chain" id="PRO_5045060034" evidence="1">
    <location>
        <begin position="22"/>
        <end position="187"/>
    </location>
</feature>
<name>A0ABV2J2E1_9HYPH</name>
<keyword evidence="2" id="KW-0540">Nuclease</keyword>